<dbReference type="SUPFAM" id="SSF53146">
    <property type="entry name" value="Nitrogenase accessory factor-like"/>
    <property type="match status" value="1"/>
</dbReference>
<evidence type="ECO:0000313" key="5">
    <source>
        <dbReference type="Proteomes" id="UP000274556"/>
    </source>
</evidence>
<dbReference type="EMBL" id="RBXL01000001">
    <property type="protein sequence ID" value="RKT42957.1"/>
    <property type="molecule type" value="Genomic_DNA"/>
</dbReference>
<dbReference type="Pfam" id="PF02579">
    <property type="entry name" value="Nitro_FeMo-Co"/>
    <property type="match status" value="1"/>
</dbReference>
<accession>A0A495V3L3</accession>
<organism evidence="4 5">
    <name type="scientific">Thiocapsa rosea</name>
    <dbReference type="NCBI Taxonomy" id="69360"/>
    <lineage>
        <taxon>Bacteria</taxon>
        <taxon>Pseudomonadati</taxon>
        <taxon>Pseudomonadota</taxon>
        <taxon>Gammaproteobacteria</taxon>
        <taxon>Chromatiales</taxon>
        <taxon>Chromatiaceae</taxon>
        <taxon>Thiocapsa</taxon>
    </lineage>
</organism>
<dbReference type="RefSeq" id="WP_120795604.1">
    <property type="nucleotide sequence ID" value="NZ_RBXL01000001.1"/>
</dbReference>
<gene>
    <name evidence="4" type="ORF">BDD21_0259</name>
</gene>
<name>A0A495V3L3_9GAMM</name>
<comment type="caution">
    <text evidence="4">The sequence shown here is derived from an EMBL/GenBank/DDBJ whole genome shotgun (WGS) entry which is preliminary data.</text>
</comment>
<dbReference type="OrthoDB" id="9797941at2"/>
<evidence type="ECO:0000256" key="2">
    <source>
        <dbReference type="SAM" id="MobiDB-lite"/>
    </source>
</evidence>
<feature type="region of interest" description="Disordered" evidence="2">
    <location>
        <begin position="121"/>
        <end position="142"/>
    </location>
</feature>
<dbReference type="Proteomes" id="UP000274556">
    <property type="component" value="Unassembled WGS sequence"/>
</dbReference>
<feature type="domain" description="Dinitrogenase iron-molybdenum cofactor biosynthesis" evidence="3">
    <location>
        <begin position="27"/>
        <end position="115"/>
    </location>
</feature>
<dbReference type="InterPro" id="IPR036105">
    <property type="entry name" value="DiNase_FeMo-co_biosyn_sf"/>
</dbReference>
<keyword evidence="5" id="KW-1185">Reference proteome</keyword>
<sequence>MTNRSVFAVLNTGKSMRIAVTSQNFRTITGHAGKSRRFIVYEADANGNPTEVDRLDLPMELSLHEYHGEDHPLFELKLNGIVTQGAGNGFLQRMARHGIQVYTTSATDPLQAVSAILSGQPLPAAAPHTHDHGAGHGAHHHD</sequence>
<reference evidence="4 5" key="1">
    <citation type="submission" date="2018-10" db="EMBL/GenBank/DDBJ databases">
        <title>Genomic Encyclopedia of Archaeal and Bacterial Type Strains, Phase II (KMG-II): from individual species to whole genera.</title>
        <authorList>
            <person name="Goeker M."/>
        </authorList>
    </citation>
    <scope>NUCLEOTIDE SEQUENCE [LARGE SCALE GENOMIC DNA]</scope>
    <source>
        <strain evidence="4 5">DSM 235</strain>
    </source>
</reference>
<protein>
    <submittedName>
        <fullName evidence="4">Putative Fe-Mo cluster-binding NifX family protein</fullName>
    </submittedName>
</protein>
<dbReference type="CDD" id="cd00562">
    <property type="entry name" value="NifX_NifB"/>
    <property type="match status" value="1"/>
</dbReference>
<dbReference type="Gene3D" id="3.30.420.130">
    <property type="entry name" value="Dinitrogenase iron-molybdenum cofactor biosynthesis domain"/>
    <property type="match status" value="1"/>
</dbReference>
<evidence type="ECO:0000256" key="1">
    <source>
        <dbReference type="ARBA" id="ARBA00023231"/>
    </source>
</evidence>
<evidence type="ECO:0000259" key="3">
    <source>
        <dbReference type="Pfam" id="PF02579"/>
    </source>
</evidence>
<dbReference type="AlphaFoldDB" id="A0A495V3L3"/>
<keyword evidence="1" id="KW-0535">Nitrogen fixation</keyword>
<evidence type="ECO:0000313" key="4">
    <source>
        <dbReference type="EMBL" id="RKT42957.1"/>
    </source>
</evidence>
<dbReference type="InterPro" id="IPR003731">
    <property type="entry name" value="Di-Nase_FeMo-co_biosynth"/>
</dbReference>
<proteinExistence type="predicted"/>